<dbReference type="RefSeq" id="WP_048921847.1">
    <property type="nucleotide sequence ID" value="NZ_CP010777.1"/>
</dbReference>
<sequence>METKDLSEEAHKYGYIEGNQVWLKPFMHFPARQVGDVKEVPEESLQYFALRFENFKQKVNALLEKIETSENKGSFLMKVLHLKEQIEKYDAIGDFEALHHRLSAAEAEIKDAISKNRDKNLSTKVTLIQQAEALADSIDWQETTDKLKELRQNWIKTGPVDKTLTEELEERFKAAVEVFFTRKKDFFQDKKDMLSRTVDKYKALIAQSESVKNSEEWEETSKKLKDLQNQWKEIGGTLPRKMSNDLWNSFRAANNHFFERLKKHINSQKTESKDKYLEDNLAKKKSLVAQAEALLEEPVQQAVPKAKELQAAWKKVGPVKQEESDIVWESFLVACDKIFELSSLEHFMRKRPLPDGKNSDHDQVQARINALRDFIKYDKQELEVLETNLGRLSPNPGNETFRAMLEGKIKNFNRKIRTKTELIDLLRKKTEATSNKSA</sequence>
<name>A0A0H4VSQ0_9BACT</name>
<dbReference type="AlphaFoldDB" id="A0A0H4VSQ0"/>
<organism evidence="2 3">
    <name type="scientific">Rufibacter radiotolerans</name>
    <dbReference type="NCBI Taxonomy" id="1379910"/>
    <lineage>
        <taxon>Bacteria</taxon>
        <taxon>Pseudomonadati</taxon>
        <taxon>Bacteroidota</taxon>
        <taxon>Cytophagia</taxon>
        <taxon>Cytophagales</taxon>
        <taxon>Hymenobacteraceae</taxon>
        <taxon>Rufibacter</taxon>
    </lineage>
</organism>
<dbReference type="Pfam" id="PF03993">
    <property type="entry name" value="DUF349"/>
    <property type="match status" value="3"/>
</dbReference>
<dbReference type="OrthoDB" id="977295at2"/>
<protein>
    <submittedName>
        <fullName evidence="2">Ribonuclease</fullName>
    </submittedName>
</protein>
<dbReference type="InterPro" id="IPR007139">
    <property type="entry name" value="DUF349"/>
</dbReference>
<dbReference type="STRING" id="1379910.TH63_16100"/>
<accession>A0A0H4VSQ0</accession>
<evidence type="ECO:0000313" key="3">
    <source>
        <dbReference type="Proteomes" id="UP000036458"/>
    </source>
</evidence>
<evidence type="ECO:0000256" key="1">
    <source>
        <dbReference type="SAM" id="Coils"/>
    </source>
</evidence>
<gene>
    <name evidence="2" type="ORF">TH63_16100</name>
</gene>
<dbReference type="KEGG" id="ruf:TH63_16100"/>
<keyword evidence="1" id="KW-0175">Coiled coil</keyword>
<proteinExistence type="predicted"/>
<reference evidence="2 3" key="1">
    <citation type="submission" date="2015-01" db="EMBL/GenBank/DDBJ databases">
        <title>Rufibacter sp./DG31D/ whole genome sequencing.</title>
        <authorList>
            <person name="Kim M.K."/>
            <person name="Srinivasan S."/>
            <person name="Lee J.-J."/>
        </authorList>
    </citation>
    <scope>NUCLEOTIDE SEQUENCE [LARGE SCALE GENOMIC DNA]</scope>
    <source>
        <strain evidence="2 3">DG31D</strain>
    </source>
</reference>
<evidence type="ECO:0000313" key="2">
    <source>
        <dbReference type="EMBL" id="AKQ46804.1"/>
    </source>
</evidence>
<dbReference type="Proteomes" id="UP000036458">
    <property type="component" value="Chromosome"/>
</dbReference>
<keyword evidence="3" id="KW-1185">Reference proteome</keyword>
<feature type="coiled-coil region" evidence="1">
    <location>
        <begin position="52"/>
        <end position="115"/>
    </location>
</feature>
<dbReference type="EMBL" id="CP010777">
    <property type="protein sequence ID" value="AKQ46804.1"/>
    <property type="molecule type" value="Genomic_DNA"/>
</dbReference>
<dbReference type="PATRIC" id="fig|1379910.4.peg.3513"/>